<dbReference type="PANTHER" id="PTHR22642:SF2">
    <property type="entry name" value="PROTEIN LONG AFTER FAR-RED 3"/>
    <property type="match status" value="1"/>
</dbReference>
<proteinExistence type="predicted"/>
<evidence type="ECO:0000259" key="1">
    <source>
        <dbReference type="Pfam" id="PF07969"/>
    </source>
</evidence>
<organism evidence="2 3">
    <name type="scientific">Pseudooceanicola spongiae</name>
    <dbReference type="NCBI Taxonomy" id="2613965"/>
    <lineage>
        <taxon>Bacteria</taxon>
        <taxon>Pseudomonadati</taxon>
        <taxon>Pseudomonadota</taxon>
        <taxon>Alphaproteobacteria</taxon>
        <taxon>Rhodobacterales</taxon>
        <taxon>Paracoccaceae</taxon>
        <taxon>Pseudooceanicola</taxon>
    </lineage>
</organism>
<dbReference type="EMBL" id="CP045201">
    <property type="protein sequence ID" value="QOL82112.1"/>
    <property type="molecule type" value="Genomic_DNA"/>
</dbReference>
<dbReference type="InterPro" id="IPR011059">
    <property type="entry name" value="Metal-dep_hydrolase_composite"/>
</dbReference>
<dbReference type="Gene3D" id="3.10.310.70">
    <property type="match status" value="1"/>
</dbReference>
<dbReference type="Gene3D" id="3.20.20.140">
    <property type="entry name" value="Metal-dependent hydrolases"/>
    <property type="match status" value="1"/>
</dbReference>
<dbReference type="InterPro" id="IPR032466">
    <property type="entry name" value="Metal_Hydrolase"/>
</dbReference>
<dbReference type="Pfam" id="PF07969">
    <property type="entry name" value="Amidohydro_3"/>
    <property type="match status" value="1"/>
</dbReference>
<dbReference type="Gene3D" id="2.30.40.10">
    <property type="entry name" value="Urease, subunit C, domain 1"/>
    <property type="match status" value="1"/>
</dbReference>
<sequence>MPDPIKVFKAKMIRTMAHNTPEATHVAVRDGKILAVGTEADCATWGEITIDTRFEDKVLMPGFVEAHGHAMEGNVWNDLFLGYFKRTAPDGSIEGGLKDIEAVVARLQAYEAQMTDPDAPLVAWGFDPIYFKGARMSRAHLDRVSTTRPILITHASFHLINVNTLVLERADMLGQTSVEGILRDEKGEITGELQEMAAMSMAARAVGATGALRGVDAASLRTFGKAAVNAGVTTSADLHQSMTDEVLAAYHTATAEADFPVRMVPALGAIQWSVAEGVARAKALKSQGNDKLHLGLVKIMTDGSIQGFTGRLKWPGYHNGAPNGLWNLPPSSLKEMVKAYSKAGIQMHLHVNGDQASEFILDVLTEALTESPFPDHRHTLQHCQMADASQFARMKALGVSANLFANHIFYWGEQHFALTMGPDRARRMDACGTALAHGVQMAIHSDVPVTPLNPLFTAWCAVNRITSAGRILGPQECIPVEAALKAVTSGAAYQLKLDHLVGTIEVGKYADFAVLDSDPMQVAPIDLRKVRVLGTVLGGDWHPSNVPADQGYAPDITLPDVLALA</sequence>
<dbReference type="PANTHER" id="PTHR22642">
    <property type="entry name" value="IMIDAZOLONEPROPIONASE"/>
    <property type="match status" value="1"/>
</dbReference>
<gene>
    <name evidence="2" type="ORF">F3W81_15510</name>
</gene>
<dbReference type="AlphaFoldDB" id="A0A7L9WQD0"/>
<protein>
    <submittedName>
        <fullName evidence="2">Amidohydrolase family protein</fullName>
    </submittedName>
</protein>
<dbReference type="GO" id="GO:0016810">
    <property type="term" value="F:hydrolase activity, acting on carbon-nitrogen (but not peptide) bonds"/>
    <property type="evidence" value="ECO:0007669"/>
    <property type="project" value="InterPro"/>
</dbReference>
<dbReference type="Proteomes" id="UP000594118">
    <property type="component" value="Chromosome"/>
</dbReference>
<dbReference type="CDD" id="cd01300">
    <property type="entry name" value="YtcJ_like"/>
    <property type="match status" value="1"/>
</dbReference>
<dbReference type="InterPro" id="IPR013108">
    <property type="entry name" value="Amidohydro_3"/>
</dbReference>
<reference evidence="2 3" key="1">
    <citation type="submission" date="2019-10" db="EMBL/GenBank/DDBJ databases">
        <title>Pseudopuniceibacterium sp. HQ09 islated from Antarctica.</title>
        <authorList>
            <person name="Liao L."/>
            <person name="Su S."/>
            <person name="Chen B."/>
            <person name="Yu Y."/>
        </authorList>
    </citation>
    <scope>NUCLEOTIDE SEQUENCE [LARGE SCALE GENOMIC DNA]</scope>
    <source>
        <strain evidence="2 3">HQ09</strain>
    </source>
</reference>
<dbReference type="SUPFAM" id="SSF51556">
    <property type="entry name" value="Metallo-dependent hydrolases"/>
    <property type="match status" value="1"/>
</dbReference>
<dbReference type="InterPro" id="IPR033932">
    <property type="entry name" value="YtcJ-like"/>
</dbReference>
<keyword evidence="2" id="KW-0378">Hydrolase</keyword>
<feature type="domain" description="Amidohydrolase 3" evidence="1">
    <location>
        <begin position="55"/>
        <end position="539"/>
    </location>
</feature>
<dbReference type="RefSeq" id="WP_193080061.1">
    <property type="nucleotide sequence ID" value="NZ_CP045201.1"/>
</dbReference>
<name>A0A7L9WQD0_9RHOB</name>
<dbReference type="KEGG" id="pshq:F3W81_15510"/>
<keyword evidence="3" id="KW-1185">Reference proteome</keyword>
<evidence type="ECO:0000313" key="2">
    <source>
        <dbReference type="EMBL" id="QOL82112.1"/>
    </source>
</evidence>
<dbReference type="SUPFAM" id="SSF51338">
    <property type="entry name" value="Composite domain of metallo-dependent hydrolases"/>
    <property type="match status" value="1"/>
</dbReference>
<evidence type="ECO:0000313" key="3">
    <source>
        <dbReference type="Proteomes" id="UP000594118"/>
    </source>
</evidence>
<accession>A0A7L9WQD0</accession>